<dbReference type="AlphaFoldDB" id="A0AAD1UL99"/>
<evidence type="ECO:0000313" key="3">
    <source>
        <dbReference type="Proteomes" id="UP001295684"/>
    </source>
</evidence>
<name>A0AAD1UL99_EUPCR</name>
<feature type="compositionally biased region" description="Basic residues" evidence="1">
    <location>
        <begin position="245"/>
        <end position="254"/>
    </location>
</feature>
<evidence type="ECO:0000256" key="1">
    <source>
        <dbReference type="SAM" id="MobiDB-lite"/>
    </source>
</evidence>
<feature type="region of interest" description="Disordered" evidence="1">
    <location>
        <begin position="107"/>
        <end position="320"/>
    </location>
</feature>
<accession>A0AAD1UL99</accession>
<reference evidence="2" key="1">
    <citation type="submission" date="2023-07" db="EMBL/GenBank/DDBJ databases">
        <authorList>
            <consortium name="AG Swart"/>
            <person name="Singh M."/>
            <person name="Singh A."/>
            <person name="Seah K."/>
            <person name="Emmerich C."/>
        </authorList>
    </citation>
    <scope>NUCLEOTIDE SEQUENCE</scope>
    <source>
        <strain evidence="2">DP1</strain>
    </source>
</reference>
<protein>
    <submittedName>
        <fullName evidence="2">Uncharacterized protein</fullName>
    </submittedName>
</protein>
<proteinExistence type="predicted"/>
<organism evidence="2 3">
    <name type="scientific">Euplotes crassus</name>
    <dbReference type="NCBI Taxonomy" id="5936"/>
    <lineage>
        <taxon>Eukaryota</taxon>
        <taxon>Sar</taxon>
        <taxon>Alveolata</taxon>
        <taxon>Ciliophora</taxon>
        <taxon>Intramacronucleata</taxon>
        <taxon>Spirotrichea</taxon>
        <taxon>Hypotrichia</taxon>
        <taxon>Euplotida</taxon>
        <taxon>Euplotidae</taxon>
        <taxon>Moneuplotes</taxon>
    </lineage>
</organism>
<dbReference type="EMBL" id="CAMPGE010008373">
    <property type="protein sequence ID" value="CAI2367275.1"/>
    <property type="molecule type" value="Genomic_DNA"/>
</dbReference>
<feature type="compositionally biased region" description="Polar residues" evidence="1">
    <location>
        <begin position="263"/>
        <end position="285"/>
    </location>
</feature>
<dbReference type="Proteomes" id="UP001295684">
    <property type="component" value="Unassembled WGS sequence"/>
</dbReference>
<feature type="compositionally biased region" description="Basic and acidic residues" evidence="1">
    <location>
        <begin position="235"/>
        <end position="244"/>
    </location>
</feature>
<sequence length="320" mass="37666">MEESTNFELKEKIDLNELLRICKRSNKEIVQIIRQNPDKIKLDMLRFRLFRTDYCKIREELAYYQVHHPSSLDDYVGDKVYQLKRIDHDWNKHVKMIITHVDKNPSIDITTRPLHHSLNTQRNIPPKPIPKTKKKKPKKPVKPKKPKNPTKPAKKAPSSTPNPLPSPIQLPYDPHEEQYNPKPVQKPETQVAHAKKKKDVKFNWEDEDVRRRGDFDKRVGEISSSDTLDLNSAVHLERSFERMKSLRSHSLKQRTQHDKETSLQKTISQEDQSLNTIPIGTNQEETQNKDSSLEKQSSERSKSESEEDQEIKLKIRRRIQ</sequence>
<feature type="compositionally biased region" description="Basic and acidic residues" evidence="1">
    <location>
        <begin position="200"/>
        <end position="220"/>
    </location>
</feature>
<feature type="compositionally biased region" description="Basic and acidic residues" evidence="1">
    <location>
        <begin position="286"/>
        <end position="304"/>
    </location>
</feature>
<gene>
    <name evidence="2" type="ORF">ECRASSUSDP1_LOCUS8555</name>
</gene>
<feature type="compositionally biased region" description="Basic residues" evidence="1">
    <location>
        <begin position="130"/>
        <end position="154"/>
    </location>
</feature>
<evidence type="ECO:0000313" key="2">
    <source>
        <dbReference type="EMBL" id="CAI2367275.1"/>
    </source>
</evidence>
<keyword evidence="3" id="KW-1185">Reference proteome</keyword>
<comment type="caution">
    <text evidence="2">The sequence shown here is derived from an EMBL/GenBank/DDBJ whole genome shotgun (WGS) entry which is preliminary data.</text>
</comment>